<dbReference type="GeneID" id="84590845"/>
<dbReference type="RefSeq" id="XP_059603598.1">
    <property type="nucleotide sequence ID" value="XM_059747410.1"/>
</dbReference>
<accession>A0AAJ8BVA2</accession>
<sequence length="125" mass="13700">MEGKLSLDWRGCLNREGKSEILADYTRKSIREVLPLGRSKEVEGREEVGDVGNARGKASPSVSQPDPCIFTVPWSSARNATLRKWPLFLPRRHEAACPACLIGSPAFQRVLPIAPVTGWGMGITV</sequence>
<name>A0AAJ8BVA2_ASPNG</name>
<dbReference type="AlphaFoldDB" id="A0AAJ8BVA2"/>
<gene>
    <name evidence="2" type="ORF">An04g03230</name>
</gene>
<reference evidence="2" key="1">
    <citation type="submission" date="2025-02" db="EMBL/GenBank/DDBJ databases">
        <authorList>
            <consortium name="NCBI Genome Project"/>
        </authorList>
    </citation>
    <scope>NUCLEOTIDE SEQUENCE</scope>
</reference>
<protein>
    <submittedName>
        <fullName evidence="2">Uncharacterized protein</fullName>
    </submittedName>
</protein>
<evidence type="ECO:0000313" key="2">
    <source>
        <dbReference type="RefSeq" id="XP_059603598.1"/>
    </source>
</evidence>
<organism evidence="2">
    <name type="scientific">Aspergillus niger</name>
    <dbReference type="NCBI Taxonomy" id="5061"/>
    <lineage>
        <taxon>Eukaryota</taxon>
        <taxon>Fungi</taxon>
        <taxon>Dikarya</taxon>
        <taxon>Ascomycota</taxon>
        <taxon>Pezizomycotina</taxon>
        <taxon>Eurotiomycetes</taxon>
        <taxon>Eurotiomycetidae</taxon>
        <taxon>Eurotiales</taxon>
        <taxon>Aspergillaceae</taxon>
        <taxon>Aspergillus</taxon>
        <taxon>Aspergillus subgen. Circumdati</taxon>
    </lineage>
</organism>
<proteinExistence type="predicted"/>
<reference evidence="2" key="2">
    <citation type="submission" date="2025-08" db="UniProtKB">
        <authorList>
            <consortium name="RefSeq"/>
        </authorList>
    </citation>
    <scope>IDENTIFICATION</scope>
</reference>
<dbReference type="VEuPathDB" id="FungiDB:An04g03230"/>
<evidence type="ECO:0000256" key="1">
    <source>
        <dbReference type="SAM" id="MobiDB-lite"/>
    </source>
</evidence>
<feature type="region of interest" description="Disordered" evidence="1">
    <location>
        <begin position="40"/>
        <end position="64"/>
    </location>
</feature>
<dbReference type="KEGG" id="ang:An04g03230"/>